<dbReference type="AlphaFoldDB" id="A0A5M6CNF9"/>
<dbReference type="RefSeq" id="WP_150031123.1">
    <property type="nucleotide sequence ID" value="NZ_VWSH01000001.1"/>
</dbReference>
<evidence type="ECO:0008006" key="4">
    <source>
        <dbReference type="Google" id="ProtNLM"/>
    </source>
</evidence>
<comment type="caution">
    <text evidence="2">The sequence shown here is derived from an EMBL/GenBank/DDBJ whole genome shotgun (WGS) entry which is preliminary data.</text>
</comment>
<reference evidence="2 3" key="1">
    <citation type="submission" date="2019-09" db="EMBL/GenBank/DDBJ databases">
        <title>Genome sequence and assembly of Taibaiella sp.</title>
        <authorList>
            <person name="Chhetri G."/>
        </authorList>
    </citation>
    <scope>NUCLEOTIDE SEQUENCE [LARGE SCALE GENOMIC DNA]</scope>
    <source>
        <strain evidence="2 3">KVB11</strain>
    </source>
</reference>
<dbReference type="EMBL" id="VWSH01000001">
    <property type="protein sequence ID" value="KAA5536546.1"/>
    <property type="molecule type" value="Genomic_DNA"/>
</dbReference>
<evidence type="ECO:0000313" key="3">
    <source>
        <dbReference type="Proteomes" id="UP000323632"/>
    </source>
</evidence>
<evidence type="ECO:0000256" key="1">
    <source>
        <dbReference type="SAM" id="SignalP"/>
    </source>
</evidence>
<sequence>MKNRIILFGLTLITSIAFFSCENQMKFDKVAWNKSDDPAFLPPARKRMLKDLLTNHKLMGLKYSQLINTLGEPNYIDDSLLGYGIIEDYGSDIDPVYTKTLQFTISKDSIITSFKVSEWKK</sequence>
<protein>
    <recommendedName>
        <fullName evidence="4">DUF4359 domain-containing protein</fullName>
    </recommendedName>
</protein>
<organism evidence="2 3">
    <name type="scientific">Taibaiella lutea</name>
    <dbReference type="NCBI Taxonomy" id="2608001"/>
    <lineage>
        <taxon>Bacteria</taxon>
        <taxon>Pseudomonadati</taxon>
        <taxon>Bacteroidota</taxon>
        <taxon>Chitinophagia</taxon>
        <taxon>Chitinophagales</taxon>
        <taxon>Chitinophagaceae</taxon>
        <taxon>Taibaiella</taxon>
    </lineage>
</organism>
<keyword evidence="1" id="KW-0732">Signal</keyword>
<feature type="signal peptide" evidence="1">
    <location>
        <begin position="1"/>
        <end position="19"/>
    </location>
</feature>
<dbReference type="PROSITE" id="PS51257">
    <property type="entry name" value="PROKAR_LIPOPROTEIN"/>
    <property type="match status" value="1"/>
</dbReference>
<evidence type="ECO:0000313" key="2">
    <source>
        <dbReference type="EMBL" id="KAA5536546.1"/>
    </source>
</evidence>
<gene>
    <name evidence="2" type="ORF">F0919_02440</name>
</gene>
<dbReference type="Proteomes" id="UP000323632">
    <property type="component" value="Unassembled WGS sequence"/>
</dbReference>
<proteinExistence type="predicted"/>
<keyword evidence="3" id="KW-1185">Reference proteome</keyword>
<name>A0A5M6CNF9_9BACT</name>
<feature type="chain" id="PRO_5024336044" description="DUF4359 domain-containing protein" evidence="1">
    <location>
        <begin position="20"/>
        <end position="121"/>
    </location>
</feature>
<accession>A0A5M6CNF9</accession>